<dbReference type="PROSITE" id="PS51007">
    <property type="entry name" value="CYTC"/>
    <property type="match status" value="2"/>
</dbReference>
<evidence type="ECO:0000256" key="15">
    <source>
        <dbReference type="ARBA" id="ARBA00023002"/>
    </source>
</evidence>
<evidence type="ECO:0000256" key="19">
    <source>
        <dbReference type="PIRNR" id="PIRNR000006"/>
    </source>
</evidence>
<keyword evidence="6 19" id="KW-0997">Cell inner membrane</keyword>
<evidence type="ECO:0000256" key="2">
    <source>
        <dbReference type="ARBA" id="ARBA00004673"/>
    </source>
</evidence>
<evidence type="ECO:0000256" key="12">
    <source>
        <dbReference type="ARBA" id="ARBA00022781"/>
    </source>
</evidence>
<keyword evidence="23" id="KW-1185">Reference proteome</keyword>
<comment type="caution">
    <text evidence="22">The sequence shown here is derived from an EMBL/GenBank/DDBJ whole genome shotgun (WGS) entry which is preliminary data.</text>
</comment>
<evidence type="ECO:0000313" key="22">
    <source>
        <dbReference type="EMBL" id="MCB8888019.1"/>
    </source>
</evidence>
<dbReference type="Pfam" id="PF14715">
    <property type="entry name" value="FixP_N"/>
    <property type="match status" value="1"/>
</dbReference>
<comment type="subcellular location">
    <subcellularLocation>
        <location evidence="1 19">Cell inner membrane</location>
    </subcellularLocation>
</comment>
<evidence type="ECO:0000256" key="7">
    <source>
        <dbReference type="ARBA" id="ARBA00022617"/>
    </source>
</evidence>
<evidence type="ECO:0000256" key="16">
    <source>
        <dbReference type="ARBA" id="ARBA00023004"/>
    </source>
</evidence>
<keyword evidence="18 19" id="KW-0472">Membrane</keyword>
<dbReference type="InterPro" id="IPR050597">
    <property type="entry name" value="Cytochrome_c_Oxidase_Subunit"/>
</dbReference>
<keyword evidence="15 19" id="KW-0560">Oxidoreductase</keyword>
<evidence type="ECO:0000259" key="21">
    <source>
        <dbReference type="PROSITE" id="PS51007"/>
    </source>
</evidence>
<dbReference type="RefSeq" id="WP_227388619.1">
    <property type="nucleotide sequence ID" value="NZ_JBHSCJ010000003.1"/>
</dbReference>
<evidence type="ECO:0000313" key="23">
    <source>
        <dbReference type="Proteomes" id="UP001319882"/>
    </source>
</evidence>
<keyword evidence="11" id="KW-0677">Repeat</keyword>
<evidence type="ECO:0000256" key="3">
    <source>
        <dbReference type="ARBA" id="ARBA00006113"/>
    </source>
</evidence>
<dbReference type="Pfam" id="PF13442">
    <property type="entry name" value="Cytochrome_CBB3"/>
    <property type="match status" value="2"/>
</dbReference>
<comment type="subunit">
    <text evidence="19">Component of the cbb3-type cytochrome c oxidase.</text>
</comment>
<dbReference type="InterPro" id="IPR038414">
    <property type="entry name" value="CcoP_N_sf"/>
</dbReference>
<evidence type="ECO:0000256" key="10">
    <source>
        <dbReference type="ARBA" id="ARBA00022723"/>
    </source>
</evidence>
<comment type="function">
    <text evidence="19">C-type cytochrome. Part of the cbb3-type cytochrome c oxidase complex.</text>
</comment>
<comment type="cofactor">
    <cofactor evidence="19">
        <name>heme c</name>
        <dbReference type="ChEBI" id="CHEBI:61717"/>
    </cofactor>
    <text evidence="19">Binds 2 heme C groups per subunit.</text>
</comment>
<keyword evidence="5 19" id="KW-1003">Cell membrane</keyword>
<feature type="domain" description="Cytochrome c" evidence="21">
    <location>
        <begin position="133"/>
        <end position="211"/>
    </location>
</feature>
<dbReference type="EMBL" id="WHVL01000001">
    <property type="protein sequence ID" value="MCB8888019.1"/>
    <property type="molecule type" value="Genomic_DNA"/>
</dbReference>
<evidence type="ECO:0000256" key="5">
    <source>
        <dbReference type="ARBA" id="ARBA00022475"/>
    </source>
</evidence>
<protein>
    <recommendedName>
        <fullName evidence="19">Cbb3-type cytochrome c oxidase subunit</fullName>
    </recommendedName>
</protein>
<reference evidence="22 23" key="1">
    <citation type="journal article" date="2021" name="Sci. Rep.">
        <title>Genome analysis of a halophilic bacterium Halomonas malpeensis YU-PRIM-29(T) reveals its exopolysaccharide and pigment producing capabilities.</title>
        <authorList>
            <person name="Athmika"/>
            <person name="Ghate S.D."/>
            <person name="Arun A.B."/>
            <person name="Rao S.S."/>
            <person name="Kumar S.T.A."/>
            <person name="Kandiyil M.K."/>
            <person name="Saptami K."/>
            <person name="Rekha P.D."/>
        </authorList>
    </citation>
    <scope>NUCLEOTIDE SEQUENCE [LARGE SCALE GENOMIC DNA]</scope>
    <source>
        <strain evidence="23">prim 29</strain>
    </source>
</reference>
<evidence type="ECO:0000256" key="13">
    <source>
        <dbReference type="ARBA" id="ARBA00022982"/>
    </source>
</evidence>
<dbReference type="InterPro" id="IPR036909">
    <property type="entry name" value="Cyt_c-like_dom_sf"/>
</dbReference>
<dbReference type="InterPro" id="IPR032858">
    <property type="entry name" value="CcoP_N"/>
</dbReference>
<dbReference type="SUPFAM" id="SSF46626">
    <property type="entry name" value="Cytochrome c"/>
    <property type="match status" value="2"/>
</dbReference>
<dbReference type="PANTHER" id="PTHR33751">
    <property type="entry name" value="CBB3-TYPE CYTOCHROME C OXIDASE SUBUNIT FIXP"/>
    <property type="match status" value="1"/>
</dbReference>
<evidence type="ECO:0000256" key="9">
    <source>
        <dbReference type="ARBA" id="ARBA00022692"/>
    </source>
</evidence>
<keyword evidence="10 19" id="KW-0479">Metal-binding</keyword>
<organism evidence="22 23">
    <name type="scientific">Vreelandella malpeensis</name>
    <dbReference type="NCBI Taxonomy" id="1172368"/>
    <lineage>
        <taxon>Bacteria</taxon>
        <taxon>Pseudomonadati</taxon>
        <taxon>Pseudomonadota</taxon>
        <taxon>Gammaproteobacteria</taxon>
        <taxon>Oceanospirillales</taxon>
        <taxon>Halomonadaceae</taxon>
        <taxon>Vreelandella</taxon>
    </lineage>
</organism>
<evidence type="ECO:0000256" key="1">
    <source>
        <dbReference type="ARBA" id="ARBA00004533"/>
    </source>
</evidence>
<keyword evidence="13 19" id="KW-0249">Electron transport</keyword>
<evidence type="ECO:0000256" key="20">
    <source>
        <dbReference type="SAM" id="Phobius"/>
    </source>
</evidence>
<feature type="transmembrane region" description="Helical" evidence="20">
    <location>
        <begin position="12"/>
        <end position="33"/>
    </location>
</feature>
<evidence type="ECO:0000256" key="18">
    <source>
        <dbReference type="ARBA" id="ARBA00023136"/>
    </source>
</evidence>
<feature type="transmembrane region" description="Helical" evidence="20">
    <location>
        <begin position="65"/>
        <end position="84"/>
    </location>
</feature>
<dbReference type="Gene3D" id="1.10.760.10">
    <property type="entry name" value="Cytochrome c-like domain"/>
    <property type="match status" value="2"/>
</dbReference>
<evidence type="ECO:0000256" key="17">
    <source>
        <dbReference type="ARBA" id="ARBA00023065"/>
    </source>
</evidence>
<dbReference type="PANTHER" id="PTHR33751:SF1">
    <property type="entry name" value="CBB3-TYPE CYTOCHROME C OXIDASE SUBUNIT FIXP"/>
    <property type="match status" value="1"/>
</dbReference>
<keyword evidence="17 19" id="KW-0406">Ion transport</keyword>
<evidence type="ECO:0000256" key="4">
    <source>
        <dbReference type="ARBA" id="ARBA00022448"/>
    </source>
</evidence>
<keyword evidence="16 19" id="KW-0408">Iron</keyword>
<sequence length="314" mass="34278">MNALWDDALPGFWSAWIIVLTLTTLGLVVWIVVANDGRAPGASQDAPADTGADGIEEYDHPLPRWWFYLFVATVVFALAYLLLYPGLGNFRGLLGWTQEAQWEEEMARADERFGPIFARYQDVPIPELARDEAAMQIAGRIFANNCAMCHGAGAQGGDGFPDLTDDDWLYGGDPEALVTSIAQGRRGVMPAWAQLGDETLEALTQYVLALAGRDHETDLAARGGEHFARFCVACHGADGTGNQMLGAPNLTNDIWLYRAPGQRVAEAIHQTLAEGRRGHMPPQAPFIGEQRVHLVAAYVYSLRLRSPGEAPSVE</sequence>
<keyword evidence="9 20" id="KW-0812">Transmembrane</keyword>
<feature type="domain" description="Cytochrome c" evidence="21">
    <location>
        <begin position="218"/>
        <end position="303"/>
    </location>
</feature>
<keyword evidence="7 19" id="KW-0349">Heme</keyword>
<keyword evidence="12 19" id="KW-0375">Hydrogen ion transport</keyword>
<evidence type="ECO:0000256" key="11">
    <source>
        <dbReference type="ARBA" id="ARBA00022737"/>
    </source>
</evidence>
<accession>A0ABS8DP17</accession>
<dbReference type="PIRSF" id="PIRSF000006">
    <property type="entry name" value="Cbb3-Cox_fixP"/>
    <property type="match status" value="1"/>
</dbReference>
<evidence type="ECO:0000256" key="14">
    <source>
        <dbReference type="ARBA" id="ARBA00022989"/>
    </source>
</evidence>
<keyword evidence="14 20" id="KW-1133">Transmembrane helix</keyword>
<dbReference type="NCBIfam" id="TIGR00782">
    <property type="entry name" value="ccoP"/>
    <property type="match status" value="1"/>
</dbReference>
<name>A0ABS8DP17_9GAMM</name>
<evidence type="ECO:0000256" key="6">
    <source>
        <dbReference type="ARBA" id="ARBA00022519"/>
    </source>
</evidence>
<keyword evidence="8 19" id="KW-0679">Respiratory chain</keyword>
<keyword evidence="4 19" id="KW-0813">Transport</keyword>
<dbReference type="InterPro" id="IPR009056">
    <property type="entry name" value="Cyt_c-like_dom"/>
</dbReference>
<dbReference type="Gene3D" id="6.10.280.130">
    <property type="match status" value="1"/>
</dbReference>
<gene>
    <name evidence="22" type="primary">ccoP</name>
    <name evidence="22" type="ORF">GEV37_02625</name>
</gene>
<evidence type="ECO:0000256" key="8">
    <source>
        <dbReference type="ARBA" id="ARBA00022660"/>
    </source>
</evidence>
<dbReference type="InterPro" id="IPR004678">
    <property type="entry name" value="Cyt_c_oxidase_cbb3_su3"/>
</dbReference>
<dbReference type="Proteomes" id="UP001319882">
    <property type="component" value="Unassembled WGS sequence"/>
</dbReference>
<comment type="pathway">
    <text evidence="2 19">Energy metabolism; oxidative phosphorylation.</text>
</comment>
<comment type="similarity">
    <text evidence="3 19">Belongs to the CcoP / FixP family.</text>
</comment>
<proteinExistence type="inferred from homology"/>